<evidence type="ECO:0000313" key="2">
    <source>
        <dbReference type="Proteomes" id="UP001152798"/>
    </source>
</evidence>
<name>A0A9P0HDJ9_NEZVI</name>
<dbReference type="EMBL" id="OV725080">
    <property type="protein sequence ID" value="CAH1400034.1"/>
    <property type="molecule type" value="Genomic_DNA"/>
</dbReference>
<dbReference type="Proteomes" id="UP001152798">
    <property type="component" value="Chromosome 4"/>
</dbReference>
<accession>A0A9P0HDJ9</accession>
<proteinExistence type="predicted"/>
<sequence>MDFFCLRATLRPRPKTHRPWKPSICTWFVQDKFTEYCFMDGHNIRLKSSNEFSIFHDLKKLFKN</sequence>
<keyword evidence="2" id="KW-1185">Reference proteome</keyword>
<gene>
    <name evidence="1" type="ORF">NEZAVI_LOCUS9347</name>
</gene>
<dbReference type="AlphaFoldDB" id="A0A9P0HDJ9"/>
<reference evidence="1" key="1">
    <citation type="submission" date="2022-01" db="EMBL/GenBank/DDBJ databases">
        <authorList>
            <person name="King R."/>
        </authorList>
    </citation>
    <scope>NUCLEOTIDE SEQUENCE</scope>
</reference>
<organism evidence="1 2">
    <name type="scientific">Nezara viridula</name>
    <name type="common">Southern green stink bug</name>
    <name type="synonym">Cimex viridulus</name>
    <dbReference type="NCBI Taxonomy" id="85310"/>
    <lineage>
        <taxon>Eukaryota</taxon>
        <taxon>Metazoa</taxon>
        <taxon>Ecdysozoa</taxon>
        <taxon>Arthropoda</taxon>
        <taxon>Hexapoda</taxon>
        <taxon>Insecta</taxon>
        <taxon>Pterygota</taxon>
        <taxon>Neoptera</taxon>
        <taxon>Paraneoptera</taxon>
        <taxon>Hemiptera</taxon>
        <taxon>Heteroptera</taxon>
        <taxon>Panheteroptera</taxon>
        <taxon>Pentatomomorpha</taxon>
        <taxon>Pentatomoidea</taxon>
        <taxon>Pentatomidae</taxon>
        <taxon>Pentatominae</taxon>
        <taxon>Nezara</taxon>
    </lineage>
</organism>
<protein>
    <submittedName>
        <fullName evidence="1">Uncharacterized protein</fullName>
    </submittedName>
</protein>
<evidence type="ECO:0000313" key="1">
    <source>
        <dbReference type="EMBL" id="CAH1400034.1"/>
    </source>
</evidence>